<organism evidence="2 3">
    <name type="scientific">Panagrellus redivivus</name>
    <name type="common">Microworm</name>
    <dbReference type="NCBI Taxonomy" id="6233"/>
    <lineage>
        <taxon>Eukaryota</taxon>
        <taxon>Metazoa</taxon>
        <taxon>Ecdysozoa</taxon>
        <taxon>Nematoda</taxon>
        <taxon>Chromadorea</taxon>
        <taxon>Rhabditida</taxon>
        <taxon>Tylenchina</taxon>
        <taxon>Panagrolaimomorpha</taxon>
        <taxon>Panagrolaimoidea</taxon>
        <taxon>Panagrolaimidae</taxon>
        <taxon>Panagrellus</taxon>
    </lineage>
</organism>
<sequence>MAGSLHYAQTSANNILPLEPPRRPVVVARSYNSNAYGPLGWFWFGLGGLYVVSLSLNLNVEASTAFGKQMKAKNVENDNALPSSFKTVTPPTLKESYDRFDWLPMGL</sequence>
<feature type="transmembrane region" description="Helical" evidence="1">
    <location>
        <begin position="41"/>
        <end position="60"/>
    </location>
</feature>
<keyword evidence="1" id="KW-0472">Membrane</keyword>
<protein>
    <submittedName>
        <fullName evidence="3">Transmembrane protein</fullName>
    </submittedName>
</protein>
<name>A0A7E4WC08_PANRE</name>
<keyword evidence="2" id="KW-1185">Reference proteome</keyword>
<proteinExistence type="predicted"/>
<accession>A0A7E4WC08</accession>
<reference evidence="3" key="2">
    <citation type="submission" date="2020-10" db="UniProtKB">
        <authorList>
            <consortium name="WormBaseParasite"/>
        </authorList>
    </citation>
    <scope>IDENTIFICATION</scope>
</reference>
<dbReference type="AlphaFoldDB" id="A0A7E4WC08"/>
<evidence type="ECO:0000313" key="3">
    <source>
        <dbReference type="WBParaSite" id="Pan_g9048.t1"/>
    </source>
</evidence>
<reference evidence="2" key="1">
    <citation type="journal article" date="2013" name="Genetics">
        <title>The draft genome and transcriptome of Panagrellus redivivus are shaped by the harsh demands of a free-living lifestyle.</title>
        <authorList>
            <person name="Srinivasan J."/>
            <person name="Dillman A.R."/>
            <person name="Macchietto M.G."/>
            <person name="Heikkinen L."/>
            <person name="Lakso M."/>
            <person name="Fracchia K.M."/>
            <person name="Antoshechkin I."/>
            <person name="Mortazavi A."/>
            <person name="Wong G."/>
            <person name="Sternberg P.W."/>
        </authorList>
    </citation>
    <scope>NUCLEOTIDE SEQUENCE [LARGE SCALE GENOMIC DNA]</scope>
    <source>
        <strain evidence="2">MT8872</strain>
    </source>
</reference>
<keyword evidence="1" id="KW-0812">Transmembrane</keyword>
<evidence type="ECO:0000313" key="2">
    <source>
        <dbReference type="Proteomes" id="UP000492821"/>
    </source>
</evidence>
<dbReference type="Proteomes" id="UP000492821">
    <property type="component" value="Unassembled WGS sequence"/>
</dbReference>
<evidence type="ECO:0000256" key="1">
    <source>
        <dbReference type="SAM" id="Phobius"/>
    </source>
</evidence>
<dbReference type="WBParaSite" id="Pan_g9048.t1">
    <property type="protein sequence ID" value="Pan_g9048.t1"/>
    <property type="gene ID" value="Pan_g9048"/>
</dbReference>
<keyword evidence="1" id="KW-1133">Transmembrane helix</keyword>